<dbReference type="InterPro" id="IPR029060">
    <property type="entry name" value="PIN-like_dom_sf"/>
</dbReference>
<dbReference type="InterPro" id="IPR052919">
    <property type="entry name" value="TA_system_RNase"/>
</dbReference>
<dbReference type="PANTHER" id="PTHR36173:SF2">
    <property type="entry name" value="RIBONUCLEASE VAPC16"/>
    <property type="match status" value="1"/>
</dbReference>
<dbReference type="InterPro" id="IPR041705">
    <property type="entry name" value="PIN_Sll0205"/>
</dbReference>
<organism evidence="2 3">
    <name type="scientific">Treponema pedis</name>
    <dbReference type="NCBI Taxonomy" id="409322"/>
    <lineage>
        <taxon>Bacteria</taxon>
        <taxon>Pseudomonadati</taxon>
        <taxon>Spirochaetota</taxon>
        <taxon>Spirochaetia</taxon>
        <taxon>Spirochaetales</taxon>
        <taxon>Treponemataceae</taxon>
        <taxon>Treponema</taxon>
    </lineage>
</organism>
<accession>A0A7S7AWL1</accession>
<gene>
    <name evidence="2" type="ORF">IFE08_13190</name>
</gene>
<reference evidence="2 3" key="1">
    <citation type="submission" date="2020-09" db="EMBL/GenBank/DDBJ databases">
        <title>Characterization of Treponema spp. from bovine digital dermatitis in Korea.</title>
        <authorList>
            <person name="Espiritu H.M."/>
            <person name="Cho Y.I."/>
            <person name="Mamuad L."/>
        </authorList>
    </citation>
    <scope>NUCLEOTIDE SEQUENCE [LARGE SCALE GENOMIC DNA]</scope>
    <source>
        <strain evidence="2 3">KS1</strain>
    </source>
</reference>
<dbReference type="SUPFAM" id="SSF88723">
    <property type="entry name" value="PIN domain-like"/>
    <property type="match status" value="1"/>
</dbReference>
<proteinExistence type="predicted"/>
<dbReference type="Proteomes" id="UP000593915">
    <property type="component" value="Chromosome"/>
</dbReference>
<evidence type="ECO:0000313" key="2">
    <source>
        <dbReference type="EMBL" id="QOW60726.1"/>
    </source>
</evidence>
<sequence>MKILLDTHYLLWAFIDTSKISQSVYNKLSADENEIFYSQASLWEISIKFNMGKLSLKGMKPEEFYEEIENSFLKCRTFKNDELITFYTLPIEHKDPFDRIMIWQSIKSDYYFLSVDRQISKYEKYGLKILS</sequence>
<dbReference type="CDD" id="cd09872">
    <property type="entry name" value="PIN_Sll0205-like"/>
    <property type="match status" value="1"/>
</dbReference>
<dbReference type="AlphaFoldDB" id="A0A7S7AWL1"/>
<dbReference type="InterPro" id="IPR002716">
    <property type="entry name" value="PIN_dom"/>
</dbReference>
<evidence type="ECO:0000313" key="3">
    <source>
        <dbReference type="Proteomes" id="UP000593915"/>
    </source>
</evidence>
<dbReference type="RefSeq" id="WP_194076173.1">
    <property type="nucleotide sequence ID" value="NZ_CP061839.1"/>
</dbReference>
<dbReference type="EMBL" id="CP061839">
    <property type="protein sequence ID" value="QOW60726.1"/>
    <property type="molecule type" value="Genomic_DNA"/>
</dbReference>
<protein>
    <submittedName>
        <fullName evidence="2">Type II toxin-antitoxin system VapC family toxin</fullName>
    </submittedName>
</protein>
<name>A0A7S7AWL1_9SPIR</name>
<evidence type="ECO:0000259" key="1">
    <source>
        <dbReference type="Pfam" id="PF01850"/>
    </source>
</evidence>
<dbReference type="PANTHER" id="PTHR36173">
    <property type="entry name" value="RIBONUCLEASE VAPC16-RELATED"/>
    <property type="match status" value="1"/>
</dbReference>
<feature type="domain" description="PIN" evidence="1">
    <location>
        <begin position="3"/>
        <end position="123"/>
    </location>
</feature>
<dbReference type="Pfam" id="PF01850">
    <property type="entry name" value="PIN"/>
    <property type="match status" value="1"/>
</dbReference>